<dbReference type="PROSITE" id="PS50088">
    <property type="entry name" value="ANK_REPEAT"/>
    <property type="match status" value="1"/>
</dbReference>
<evidence type="ECO:0000313" key="4">
    <source>
        <dbReference type="EMBL" id="SSD60040.1"/>
    </source>
</evidence>
<sequence length="215" mass="24330">MNIWIAASDGKTDLVEKYIKEQGFTANCKDPNGYTPLHAAASYGHRTLLAKLVKEFGGDINIKDEDGDTPLHHVEDVITARYMVEELDANYNLKNNEGQTPLETFESDVDSSPELVQYMKSLGNTEGVTGSDNGNFLDGIDAEQYEQYKENLKYTLSTEIPQDEESLARQRRVQEIMNGDNVDEELEKYVRDLIHQQLFTGADNAESEPSMKRRK</sequence>
<dbReference type="InterPro" id="IPR036770">
    <property type="entry name" value="Ankyrin_rpt-contain_sf"/>
</dbReference>
<dbReference type="Pfam" id="PF13857">
    <property type="entry name" value="Ank_5"/>
    <property type="match status" value="1"/>
</dbReference>
<evidence type="ECO:0000256" key="3">
    <source>
        <dbReference type="PROSITE-ProRule" id="PRU00023"/>
    </source>
</evidence>
<dbReference type="PANTHER" id="PTHR24180">
    <property type="entry name" value="CYCLIN-DEPENDENT KINASE INHIBITOR 2C-RELATED"/>
    <property type="match status" value="1"/>
</dbReference>
<dbReference type="EMBL" id="UFAJ01000257">
    <property type="protein sequence ID" value="SSD60040.1"/>
    <property type="molecule type" value="Genomic_DNA"/>
</dbReference>
<organism evidence="4 5">
    <name type="scientific">Saccharomycodes ludwigii</name>
    <dbReference type="NCBI Taxonomy" id="36035"/>
    <lineage>
        <taxon>Eukaryota</taxon>
        <taxon>Fungi</taxon>
        <taxon>Dikarya</taxon>
        <taxon>Ascomycota</taxon>
        <taxon>Saccharomycotina</taxon>
        <taxon>Saccharomycetes</taxon>
        <taxon>Saccharomycodales</taxon>
        <taxon>Saccharomycodaceae</taxon>
        <taxon>Saccharomycodes</taxon>
    </lineage>
</organism>
<dbReference type="PROSITE" id="PS50297">
    <property type="entry name" value="ANK_REP_REGION"/>
    <property type="match status" value="1"/>
</dbReference>
<dbReference type="Proteomes" id="UP000262825">
    <property type="component" value="Unassembled WGS sequence"/>
</dbReference>
<dbReference type="VEuPathDB" id="FungiDB:SCODWIG_01801"/>
<dbReference type="AlphaFoldDB" id="A0A376B7F5"/>
<dbReference type="SUPFAM" id="SSF48403">
    <property type="entry name" value="Ankyrin repeat"/>
    <property type="match status" value="1"/>
</dbReference>
<feature type="repeat" description="ANK" evidence="3">
    <location>
        <begin position="32"/>
        <end position="65"/>
    </location>
</feature>
<keyword evidence="5" id="KW-1185">Reference proteome</keyword>
<dbReference type="InterPro" id="IPR051637">
    <property type="entry name" value="Ank_repeat_dom-contain_49"/>
</dbReference>
<dbReference type="PANTHER" id="PTHR24180:SF57">
    <property type="entry name" value="ANKYRIN REPEAT DOMAIN-CONTAINING PROTEIN 39"/>
    <property type="match status" value="1"/>
</dbReference>
<gene>
    <name evidence="4" type="ORF">SCODWIG_01801</name>
</gene>
<keyword evidence="2 3" id="KW-0040">ANK repeat</keyword>
<evidence type="ECO:0000256" key="2">
    <source>
        <dbReference type="ARBA" id="ARBA00023043"/>
    </source>
</evidence>
<name>A0A376B7F5_9ASCO</name>
<accession>A0A376B7F5</accession>
<reference evidence="5" key="1">
    <citation type="submission" date="2018-06" db="EMBL/GenBank/DDBJ databases">
        <authorList>
            <person name="Guldener U."/>
        </authorList>
    </citation>
    <scope>NUCLEOTIDE SEQUENCE [LARGE SCALE GENOMIC DNA]</scope>
    <source>
        <strain evidence="5">UTAD17</strain>
    </source>
</reference>
<dbReference type="SMART" id="SM00248">
    <property type="entry name" value="ANK"/>
    <property type="match status" value="1"/>
</dbReference>
<protein>
    <submittedName>
        <fullName evidence="4">Related to Ankyrin repeat-containing protein YCR051W</fullName>
    </submittedName>
</protein>
<keyword evidence="1" id="KW-0677">Repeat</keyword>
<dbReference type="Gene3D" id="1.25.40.20">
    <property type="entry name" value="Ankyrin repeat-containing domain"/>
    <property type="match status" value="1"/>
</dbReference>
<evidence type="ECO:0000313" key="5">
    <source>
        <dbReference type="Proteomes" id="UP000262825"/>
    </source>
</evidence>
<evidence type="ECO:0000256" key="1">
    <source>
        <dbReference type="ARBA" id="ARBA00022737"/>
    </source>
</evidence>
<dbReference type="PRINTS" id="PR01415">
    <property type="entry name" value="ANKYRIN"/>
</dbReference>
<proteinExistence type="predicted"/>
<dbReference type="InterPro" id="IPR002110">
    <property type="entry name" value="Ankyrin_rpt"/>
</dbReference>